<evidence type="ECO:0000256" key="1">
    <source>
        <dbReference type="SAM" id="MobiDB-lite"/>
    </source>
</evidence>
<dbReference type="InterPro" id="IPR029058">
    <property type="entry name" value="AB_hydrolase_fold"/>
</dbReference>
<proteinExistence type="predicted"/>
<protein>
    <recommendedName>
        <fullName evidence="4">Alpha/beta hydrolase</fullName>
    </recommendedName>
</protein>
<dbReference type="RefSeq" id="WP_019618464.1">
    <property type="nucleotide sequence ID" value="NZ_JBHUNE010000006.1"/>
</dbReference>
<feature type="compositionally biased region" description="Low complexity" evidence="1">
    <location>
        <begin position="86"/>
        <end position="98"/>
    </location>
</feature>
<comment type="caution">
    <text evidence="2">The sequence shown here is derived from an EMBL/GenBank/DDBJ whole genome shotgun (WGS) entry which is preliminary data.</text>
</comment>
<gene>
    <name evidence="2" type="ORF">ACFSW7_06435</name>
</gene>
<accession>A0ABW5UX71</accession>
<name>A0ABW5UX71_9MICO</name>
<dbReference type="Proteomes" id="UP001597492">
    <property type="component" value="Unassembled WGS sequence"/>
</dbReference>
<dbReference type="EMBL" id="JBHUNE010000006">
    <property type="protein sequence ID" value="MFD2758010.1"/>
    <property type="molecule type" value="Genomic_DNA"/>
</dbReference>
<sequence length="418" mass="45208">MTFQSSNRILPGTKAFRSTSAGAAASRVAHLQTMTLGMLDRAPEPVPEVAATLDELGVTPVEGGYRDAEWGCDDDRETFARRVGLPGTATAATTATPHETPPTPPDTRSLRPVREAFDGIGDTPKPDDLKALLEASLTGPTAIERVAGAQALDRLSHGTHEPARDVLRASLASPAHDVRSIAELSSVGPLEPQPAVAATTTTLERSTGAVSFALHGTWARLSPSGWFRPGQPMHEYIREHVSADLYSRPDFPRWSGGLSEADRVAGGEGLLTWVAEHTGGEQVDAIYAHSHGGNVALEAIARGLKVHLLVLLHVPPRPREDAQWADIRDNVERTLVYRTLLDRVVLADMISTGSVGGAFSQRFDEQQLPHVDNHPDPISGPWFSHDYFTKVANWERHHVANDVTYYRGEPPMSTPVAT</sequence>
<evidence type="ECO:0008006" key="4">
    <source>
        <dbReference type="Google" id="ProtNLM"/>
    </source>
</evidence>
<organism evidence="2 3">
    <name type="scientific">Gulosibacter faecalis</name>
    <dbReference type="NCBI Taxonomy" id="272240"/>
    <lineage>
        <taxon>Bacteria</taxon>
        <taxon>Bacillati</taxon>
        <taxon>Actinomycetota</taxon>
        <taxon>Actinomycetes</taxon>
        <taxon>Micrococcales</taxon>
        <taxon>Microbacteriaceae</taxon>
        <taxon>Gulosibacter</taxon>
    </lineage>
</organism>
<evidence type="ECO:0000313" key="3">
    <source>
        <dbReference type="Proteomes" id="UP001597492"/>
    </source>
</evidence>
<dbReference type="Gene3D" id="3.40.50.1820">
    <property type="entry name" value="alpha/beta hydrolase"/>
    <property type="match status" value="1"/>
</dbReference>
<evidence type="ECO:0000313" key="2">
    <source>
        <dbReference type="EMBL" id="MFD2758010.1"/>
    </source>
</evidence>
<dbReference type="SUPFAM" id="SSF53474">
    <property type="entry name" value="alpha/beta-Hydrolases"/>
    <property type="match status" value="1"/>
</dbReference>
<reference evidence="3" key="1">
    <citation type="journal article" date="2019" name="Int. J. Syst. Evol. Microbiol.">
        <title>The Global Catalogue of Microorganisms (GCM) 10K type strain sequencing project: providing services to taxonomists for standard genome sequencing and annotation.</title>
        <authorList>
            <consortium name="The Broad Institute Genomics Platform"/>
            <consortium name="The Broad Institute Genome Sequencing Center for Infectious Disease"/>
            <person name="Wu L."/>
            <person name="Ma J."/>
        </authorList>
    </citation>
    <scope>NUCLEOTIDE SEQUENCE [LARGE SCALE GENOMIC DNA]</scope>
    <source>
        <strain evidence="3">TISTR 1514</strain>
    </source>
</reference>
<feature type="region of interest" description="Disordered" evidence="1">
    <location>
        <begin position="86"/>
        <end position="111"/>
    </location>
</feature>
<keyword evidence="3" id="KW-1185">Reference proteome</keyword>